<evidence type="ECO:0000313" key="4">
    <source>
        <dbReference type="Proteomes" id="UP000181057"/>
    </source>
</evidence>
<evidence type="ECO:0000313" key="3">
    <source>
        <dbReference type="EMBL" id="BAB16570.1"/>
    </source>
</evidence>
<keyword evidence="2" id="KW-1133">Transmembrane helix</keyword>
<feature type="compositionally biased region" description="Basic and acidic residues" evidence="1">
    <location>
        <begin position="10"/>
        <end position="35"/>
    </location>
</feature>
<dbReference type="Pfam" id="PF04846">
    <property type="entry name" value="Herpes_pp38"/>
    <property type="match status" value="1"/>
</dbReference>
<accession>A0A1P7U0H3</accession>
<keyword evidence="2" id="KW-0472">Membrane</keyword>
<feature type="transmembrane region" description="Helical" evidence="2">
    <location>
        <begin position="182"/>
        <end position="202"/>
    </location>
</feature>
<feature type="transmembrane region" description="Helical" evidence="2">
    <location>
        <begin position="157"/>
        <end position="176"/>
    </location>
</feature>
<reference evidence="3 4" key="1">
    <citation type="journal article" date="2001" name="Curr. Top. Microbiol. Immunol.">
        <title>A complete genomic DNA sequence of Marek's disease virus type 2, strain HPRS24.</title>
        <authorList>
            <person name="Izumiya Y."/>
            <person name="Jang H.K."/>
            <person name="Ono M."/>
            <person name="Mikami T."/>
        </authorList>
    </citation>
    <scope>NUCLEOTIDE SEQUENCE [LARGE SCALE GENOMIC DNA]</scope>
    <source>
        <strain evidence="3">HPRS24</strain>
    </source>
</reference>
<feature type="region of interest" description="Disordered" evidence="1">
    <location>
        <begin position="1"/>
        <end position="71"/>
    </location>
</feature>
<feature type="compositionally biased region" description="Gly residues" evidence="1">
    <location>
        <begin position="36"/>
        <end position="57"/>
    </location>
</feature>
<organism evidence="3 4">
    <name type="scientific">Gallid alphaherpesvirus 3</name>
    <dbReference type="NCBI Taxonomy" id="35250"/>
    <lineage>
        <taxon>Viruses</taxon>
        <taxon>Duplodnaviria</taxon>
        <taxon>Heunggongvirae</taxon>
        <taxon>Peploviricota</taxon>
        <taxon>Herviviricetes</taxon>
        <taxon>Herpesvirales</taxon>
        <taxon>Orthoherpesviridae</taxon>
        <taxon>Alphaherpesvirinae</taxon>
        <taxon>Mardivirus</taxon>
        <taxon>Mardivirus gallidalpha3</taxon>
    </lineage>
</organism>
<dbReference type="Proteomes" id="UP000181057">
    <property type="component" value="Segment"/>
</dbReference>
<evidence type="ECO:0000256" key="2">
    <source>
        <dbReference type="SAM" id="Phobius"/>
    </source>
</evidence>
<name>A0A1P7U0H3_9ALPH</name>
<dbReference type="GeneID" id="911912"/>
<feature type="compositionally biased region" description="Acidic residues" evidence="1">
    <location>
        <begin position="59"/>
        <end position="71"/>
    </location>
</feature>
<dbReference type="KEGG" id="vg:911912"/>
<dbReference type="InterPro" id="IPR006930">
    <property type="entry name" value="Herpes_pp38"/>
</dbReference>
<dbReference type="EMBL" id="AB049735">
    <property type="protein sequence ID" value="BAB16570.1"/>
    <property type="molecule type" value="Genomic_DNA"/>
</dbReference>
<protein>
    <submittedName>
        <fullName evidence="3">Pp38 protein</fullName>
    </submittedName>
</protein>
<dbReference type="OrthoDB" id="37986at10239"/>
<evidence type="ECO:0000256" key="1">
    <source>
        <dbReference type="SAM" id="MobiDB-lite"/>
    </source>
</evidence>
<keyword evidence="2" id="KW-0812">Transmembrane</keyword>
<sequence length="221" mass="23328">MRRGKRRRSDGRDRDPTADPRAPPDAERDAERESGAGDGGGDPDAGENDAGGRGPGADPGDDPGDDPGADADEAHARLLRRAERAVQDARRLLRAESEIVQSINLLMIAEKGAGKVQQNLVGQRLAPTVPRTVLSVESENATMRSLMVITLIRSARSLVMGSCMAFFAGILIGRAVKVDSTGWQRAGLFMALCTGAIAGGIWGRAIDSKEENTDANDPDAA</sequence>
<proteinExistence type="predicted"/>
<dbReference type="RefSeq" id="NP_066892.1">
    <property type="nucleotide sequence ID" value="NC_002577.1"/>
</dbReference>
<gene>
    <name evidence="3" type="primary">pp38</name>
</gene>